<keyword evidence="7" id="KW-1185">Reference proteome</keyword>
<dbReference type="PROSITE" id="PS00639">
    <property type="entry name" value="THIOL_PROTEASE_HIS"/>
    <property type="match status" value="1"/>
</dbReference>
<protein>
    <recommendedName>
        <fullName evidence="5">Peptidase C1A papain C-terminal domain-containing protein</fullName>
    </recommendedName>
</protein>
<evidence type="ECO:0000313" key="6">
    <source>
        <dbReference type="EMBL" id="KDP31783.1"/>
    </source>
</evidence>
<dbReference type="InterPro" id="IPR013128">
    <property type="entry name" value="Peptidase_C1A"/>
</dbReference>
<dbReference type="Gene3D" id="3.90.70.10">
    <property type="entry name" value="Cysteine proteinases"/>
    <property type="match status" value="1"/>
</dbReference>
<evidence type="ECO:0000256" key="3">
    <source>
        <dbReference type="ARBA" id="ARBA00022801"/>
    </source>
</evidence>
<evidence type="ECO:0000313" key="7">
    <source>
        <dbReference type="Proteomes" id="UP000027138"/>
    </source>
</evidence>
<dbReference type="GO" id="GO:0008234">
    <property type="term" value="F:cysteine-type peptidase activity"/>
    <property type="evidence" value="ECO:0007669"/>
    <property type="project" value="UniProtKB-KW"/>
</dbReference>
<dbReference type="SUPFAM" id="SSF54001">
    <property type="entry name" value="Cysteine proteinases"/>
    <property type="match status" value="1"/>
</dbReference>
<evidence type="ECO:0000256" key="1">
    <source>
        <dbReference type="ARBA" id="ARBA00008455"/>
    </source>
</evidence>
<keyword evidence="2" id="KW-0645">Protease</keyword>
<name>A0A067K9Z0_JATCU</name>
<reference evidence="6 7" key="1">
    <citation type="journal article" date="2014" name="PLoS ONE">
        <title>Global Analysis of Gene Expression Profiles in Physic Nut (Jatropha curcas L.) Seedlings Exposed to Salt Stress.</title>
        <authorList>
            <person name="Zhang L."/>
            <person name="Zhang C."/>
            <person name="Wu P."/>
            <person name="Chen Y."/>
            <person name="Li M."/>
            <person name="Jiang H."/>
            <person name="Wu G."/>
        </authorList>
    </citation>
    <scope>NUCLEOTIDE SEQUENCE [LARGE SCALE GENOMIC DNA]</scope>
    <source>
        <strain evidence="7">cv. GZQX0401</strain>
        <tissue evidence="6">Young leaves</tissue>
    </source>
</reference>
<gene>
    <name evidence="6" type="ORF">JCGZ_12244</name>
</gene>
<dbReference type="InterPro" id="IPR000668">
    <property type="entry name" value="Peptidase_C1A_C"/>
</dbReference>
<sequence length="122" mass="13576">MESAFEFIINNNGITSEAHYPYNGNDGTCNTNEAASQITNITDYEAVPTNSEGELLKALNHGVAVVGYGESSDDEAKYWIVKNSWGAEWGEKAYIRMKRDIDAEEGPLWDCHGCFLSNYLIN</sequence>
<proteinExistence type="inferred from homology"/>
<dbReference type="PANTHER" id="PTHR12411">
    <property type="entry name" value="CYSTEINE PROTEASE FAMILY C1-RELATED"/>
    <property type="match status" value="1"/>
</dbReference>
<organism evidence="6 7">
    <name type="scientific">Jatropha curcas</name>
    <name type="common">Barbados nut</name>
    <dbReference type="NCBI Taxonomy" id="180498"/>
    <lineage>
        <taxon>Eukaryota</taxon>
        <taxon>Viridiplantae</taxon>
        <taxon>Streptophyta</taxon>
        <taxon>Embryophyta</taxon>
        <taxon>Tracheophyta</taxon>
        <taxon>Spermatophyta</taxon>
        <taxon>Magnoliopsida</taxon>
        <taxon>eudicotyledons</taxon>
        <taxon>Gunneridae</taxon>
        <taxon>Pentapetalae</taxon>
        <taxon>rosids</taxon>
        <taxon>fabids</taxon>
        <taxon>Malpighiales</taxon>
        <taxon>Euphorbiaceae</taxon>
        <taxon>Crotonoideae</taxon>
        <taxon>Jatropheae</taxon>
        <taxon>Jatropha</taxon>
    </lineage>
</organism>
<evidence type="ECO:0000259" key="5">
    <source>
        <dbReference type="SMART" id="SM00645"/>
    </source>
</evidence>
<dbReference type="EMBL" id="KK914593">
    <property type="protein sequence ID" value="KDP31783.1"/>
    <property type="molecule type" value="Genomic_DNA"/>
</dbReference>
<evidence type="ECO:0000256" key="2">
    <source>
        <dbReference type="ARBA" id="ARBA00022670"/>
    </source>
</evidence>
<dbReference type="SMART" id="SM00645">
    <property type="entry name" value="Pept_C1"/>
    <property type="match status" value="1"/>
</dbReference>
<dbReference type="AlphaFoldDB" id="A0A067K9Z0"/>
<dbReference type="STRING" id="180498.A0A067K9Z0"/>
<dbReference type="OrthoDB" id="1683628at2759"/>
<dbReference type="GO" id="GO:0006508">
    <property type="term" value="P:proteolysis"/>
    <property type="evidence" value="ECO:0007669"/>
    <property type="project" value="UniProtKB-KW"/>
</dbReference>
<keyword evidence="3" id="KW-0378">Hydrolase</keyword>
<dbReference type="InterPro" id="IPR025660">
    <property type="entry name" value="Pept_his_AS"/>
</dbReference>
<comment type="similarity">
    <text evidence="1">Belongs to the peptidase C1 family.</text>
</comment>
<dbReference type="Pfam" id="PF00112">
    <property type="entry name" value="Peptidase_C1"/>
    <property type="match status" value="1"/>
</dbReference>
<dbReference type="Proteomes" id="UP000027138">
    <property type="component" value="Unassembled WGS sequence"/>
</dbReference>
<dbReference type="InterPro" id="IPR038765">
    <property type="entry name" value="Papain-like_cys_pep_sf"/>
</dbReference>
<keyword evidence="4" id="KW-0788">Thiol protease</keyword>
<accession>A0A067K9Z0</accession>
<feature type="domain" description="Peptidase C1A papain C-terminal" evidence="5">
    <location>
        <begin position="1"/>
        <end position="108"/>
    </location>
</feature>
<dbReference type="Gene3D" id="2.40.50.170">
    <property type="entry name" value="Cysteine proteinases. Chain C"/>
    <property type="match status" value="1"/>
</dbReference>
<evidence type="ECO:0000256" key="4">
    <source>
        <dbReference type="ARBA" id="ARBA00022807"/>
    </source>
</evidence>